<dbReference type="AlphaFoldDB" id="A0A0A9BT77"/>
<sequence>MICLNFSTSQCLVDNKNEYVRLYCATEPQYIIHCLNTVFFRVQRTKPSFRTEKTF</sequence>
<name>A0A0A9BT77_ARUDO</name>
<organism evidence="1">
    <name type="scientific">Arundo donax</name>
    <name type="common">Giant reed</name>
    <name type="synonym">Donax arundinaceus</name>
    <dbReference type="NCBI Taxonomy" id="35708"/>
    <lineage>
        <taxon>Eukaryota</taxon>
        <taxon>Viridiplantae</taxon>
        <taxon>Streptophyta</taxon>
        <taxon>Embryophyta</taxon>
        <taxon>Tracheophyta</taxon>
        <taxon>Spermatophyta</taxon>
        <taxon>Magnoliopsida</taxon>
        <taxon>Liliopsida</taxon>
        <taxon>Poales</taxon>
        <taxon>Poaceae</taxon>
        <taxon>PACMAD clade</taxon>
        <taxon>Arundinoideae</taxon>
        <taxon>Arundineae</taxon>
        <taxon>Arundo</taxon>
    </lineage>
</organism>
<reference evidence="1" key="1">
    <citation type="submission" date="2014-09" db="EMBL/GenBank/DDBJ databases">
        <authorList>
            <person name="Magalhaes I.L.F."/>
            <person name="Oliveira U."/>
            <person name="Santos F.R."/>
            <person name="Vidigal T.H.D.A."/>
            <person name="Brescovit A.D."/>
            <person name="Santos A.J."/>
        </authorList>
    </citation>
    <scope>NUCLEOTIDE SEQUENCE</scope>
    <source>
        <tissue evidence="1">Shoot tissue taken approximately 20 cm above the soil surface</tissue>
    </source>
</reference>
<protein>
    <submittedName>
        <fullName evidence="1">Uncharacterized protein</fullName>
    </submittedName>
</protein>
<evidence type="ECO:0000313" key="1">
    <source>
        <dbReference type="EMBL" id="JAD67234.1"/>
    </source>
</evidence>
<accession>A0A0A9BT77</accession>
<proteinExistence type="predicted"/>
<reference evidence="1" key="2">
    <citation type="journal article" date="2015" name="Data Brief">
        <title>Shoot transcriptome of the giant reed, Arundo donax.</title>
        <authorList>
            <person name="Barrero R.A."/>
            <person name="Guerrero F.D."/>
            <person name="Moolhuijzen P."/>
            <person name="Goolsby J.A."/>
            <person name="Tidwell J."/>
            <person name="Bellgard S.E."/>
            <person name="Bellgard M.I."/>
        </authorList>
    </citation>
    <scope>NUCLEOTIDE SEQUENCE</scope>
    <source>
        <tissue evidence="1">Shoot tissue taken approximately 20 cm above the soil surface</tissue>
    </source>
</reference>
<dbReference type="EMBL" id="GBRH01230661">
    <property type="protein sequence ID" value="JAD67234.1"/>
    <property type="molecule type" value="Transcribed_RNA"/>
</dbReference>